<keyword evidence="3" id="KW-1185">Reference proteome</keyword>
<sequence length="120" mass="13362">MQQLTGQRVALGVFLAFLMNVMCNWQMTDSTPIMAMAVLHGQTDNTMFAKQAVETARDTVIPNLLTYSRGGSVLLNETIPAHLRPRELLYINISSLESGVTTTGCFSIENYLEQLALMKY</sequence>
<dbReference type="AlphaFoldDB" id="A0AAD8XYJ3"/>
<comment type="caution">
    <text evidence="2">The sequence shown here is derived from an EMBL/GenBank/DDBJ whole genome shotgun (WGS) entry which is preliminary data.</text>
</comment>
<name>A0AAD8XYJ3_9STRA</name>
<keyword evidence="1" id="KW-0732">Signal</keyword>
<feature type="chain" id="PRO_5041962437" evidence="1">
    <location>
        <begin position="31"/>
        <end position="120"/>
    </location>
</feature>
<feature type="signal peptide" evidence="1">
    <location>
        <begin position="1"/>
        <end position="30"/>
    </location>
</feature>
<protein>
    <submittedName>
        <fullName evidence="2">Uncharacterized protein</fullName>
    </submittedName>
</protein>
<dbReference type="EMBL" id="JATAAI010000030">
    <property type="protein sequence ID" value="KAK1735994.1"/>
    <property type="molecule type" value="Genomic_DNA"/>
</dbReference>
<evidence type="ECO:0000313" key="2">
    <source>
        <dbReference type="EMBL" id="KAK1735994.1"/>
    </source>
</evidence>
<evidence type="ECO:0000313" key="3">
    <source>
        <dbReference type="Proteomes" id="UP001224775"/>
    </source>
</evidence>
<evidence type="ECO:0000256" key="1">
    <source>
        <dbReference type="SAM" id="SignalP"/>
    </source>
</evidence>
<accession>A0AAD8XYJ3</accession>
<reference evidence="2" key="1">
    <citation type="submission" date="2023-06" db="EMBL/GenBank/DDBJ databases">
        <title>Survivors Of The Sea: Transcriptome response of Skeletonema marinoi to long-term dormancy.</title>
        <authorList>
            <person name="Pinder M.I.M."/>
            <person name="Kourtchenko O."/>
            <person name="Robertson E.K."/>
            <person name="Larsson T."/>
            <person name="Maumus F."/>
            <person name="Osuna-Cruz C.M."/>
            <person name="Vancaester E."/>
            <person name="Stenow R."/>
            <person name="Vandepoele K."/>
            <person name="Ploug H."/>
            <person name="Bruchert V."/>
            <person name="Godhe A."/>
            <person name="Topel M."/>
        </authorList>
    </citation>
    <scope>NUCLEOTIDE SEQUENCE</scope>
    <source>
        <strain evidence="2">R05AC</strain>
    </source>
</reference>
<gene>
    <name evidence="2" type="ORF">QTG54_013130</name>
</gene>
<organism evidence="2 3">
    <name type="scientific">Skeletonema marinoi</name>
    <dbReference type="NCBI Taxonomy" id="267567"/>
    <lineage>
        <taxon>Eukaryota</taxon>
        <taxon>Sar</taxon>
        <taxon>Stramenopiles</taxon>
        <taxon>Ochrophyta</taxon>
        <taxon>Bacillariophyta</taxon>
        <taxon>Coscinodiscophyceae</taxon>
        <taxon>Thalassiosirophycidae</taxon>
        <taxon>Thalassiosirales</taxon>
        <taxon>Skeletonemataceae</taxon>
        <taxon>Skeletonema</taxon>
        <taxon>Skeletonema marinoi-dohrnii complex</taxon>
    </lineage>
</organism>
<dbReference type="Proteomes" id="UP001224775">
    <property type="component" value="Unassembled WGS sequence"/>
</dbReference>
<proteinExistence type="predicted"/>